<feature type="compositionally biased region" description="Low complexity" evidence="1">
    <location>
        <begin position="50"/>
        <end position="70"/>
    </location>
</feature>
<dbReference type="EMBL" id="JAVDWW010000002">
    <property type="protein sequence ID" value="MDR7167770.1"/>
    <property type="molecule type" value="Genomic_DNA"/>
</dbReference>
<evidence type="ECO:0000313" key="4">
    <source>
        <dbReference type="EMBL" id="MDR7167770.1"/>
    </source>
</evidence>
<gene>
    <name evidence="4" type="ORF">J2W56_001489</name>
</gene>
<feature type="transmembrane region" description="Helical" evidence="2">
    <location>
        <begin position="149"/>
        <end position="176"/>
    </location>
</feature>
<evidence type="ECO:0000259" key="3">
    <source>
        <dbReference type="Pfam" id="PF13828"/>
    </source>
</evidence>
<protein>
    <recommendedName>
        <fullName evidence="3">DUF4190 domain-containing protein</fullName>
    </recommendedName>
</protein>
<feature type="transmembrane region" description="Helical" evidence="2">
    <location>
        <begin position="104"/>
        <end position="137"/>
    </location>
</feature>
<evidence type="ECO:0000313" key="5">
    <source>
        <dbReference type="Proteomes" id="UP001251217"/>
    </source>
</evidence>
<sequence>MTENPPPGNYPPPEPYPQSGGEPGRSGEYPGHSGEYPGHSGEYPGHSGEYPQQPGQYPQQPGQYGQQPGQYPGGYPPPPAGGYPGPPGQGTWEQPKGKGLAITALVLGIIALLTCWTVVGGILFGLVALIFGIIATVKARRGTAAGGGMAMAGLVLGLLGLIAGIVIAAIGVNFFVNNGGKDFLDCVNKANGDQSKIDQCQRDWNQTLENKYSVTLSPRPTS</sequence>
<feature type="region of interest" description="Disordered" evidence="1">
    <location>
        <begin position="1"/>
        <end position="94"/>
    </location>
</feature>
<keyword evidence="5" id="KW-1185">Reference proteome</keyword>
<dbReference type="Pfam" id="PF13828">
    <property type="entry name" value="DUF4190"/>
    <property type="match status" value="1"/>
</dbReference>
<feature type="domain" description="DUF4190" evidence="3">
    <location>
        <begin position="100"/>
        <end position="166"/>
    </location>
</feature>
<dbReference type="Proteomes" id="UP001251217">
    <property type="component" value="Unassembled WGS sequence"/>
</dbReference>
<name>A0ABU1XB49_9NOCA</name>
<dbReference type="RefSeq" id="WP_310399374.1">
    <property type="nucleotide sequence ID" value="NZ_JAVDWW010000002.1"/>
</dbReference>
<keyword evidence="2" id="KW-0812">Transmembrane</keyword>
<evidence type="ECO:0000256" key="2">
    <source>
        <dbReference type="SAM" id="Phobius"/>
    </source>
</evidence>
<organism evidence="4 5">
    <name type="scientific">Nocardia kruczakiae</name>
    <dbReference type="NCBI Taxonomy" id="261477"/>
    <lineage>
        <taxon>Bacteria</taxon>
        <taxon>Bacillati</taxon>
        <taxon>Actinomycetota</taxon>
        <taxon>Actinomycetes</taxon>
        <taxon>Mycobacteriales</taxon>
        <taxon>Nocardiaceae</taxon>
        <taxon>Nocardia</taxon>
    </lineage>
</organism>
<accession>A0ABU1XB49</accession>
<reference evidence="4 5" key="1">
    <citation type="submission" date="2023-07" db="EMBL/GenBank/DDBJ databases">
        <title>Sorghum-associated microbial communities from plants grown in Nebraska, USA.</title>
        <authorList>
            <person name="Schachtman D."/>
        </authorList>
    </citation>
    <scope>NUCLEOTIDE SEQUENCE [LARGE SCALE GENOMIC DNA]</scope>
    <source>
        <strain evidence="4 5">4272</strain>
    </source>
</reference>
<feature type="compositionally biased region" description="Pro residues" evidence="1">
    <location>
        <begin position="1"/>
        <end position="16"/>
    </location>
</feature>
<proteinExistence type="predicted"/>
<comment type="caution">
    <text evidence="4">The sequence shown here is derived from an EMBL/GenBank/DDBJ whole genome shotgun (WGS) entry which is preliminary data.</text>
</comment>
<keyword evidence="2" id="KW-1133">Transmembrane helix</keyword>
<keyword evidence="2" id="KW-0472">Membrane</keyword>
<feature type="compositionally biased region" description="Pro residues" evidence="1">
    <location>
        <begin position="74"/>
        <end position="87"/>
    </location>
</feature>
<dbReference type="InterPro" id="IPR025241">
    <property type="entry name" value="DUF4190"/>
</dbReference>
<evidence type="ECO:0000256" key="1">
    <source>
        <dbReference type="SAM" id="MobiDB-lite"/>
    </source>
</evidence>